<sequence length="216" mass="23764">MVTVGSISGDGEADSLGRSAKIFANKRVNILLGETNFLIWKQQVLLTVQSHRLEGFLTCYRKALAVVVRQLDGSEKANEEYENFLAQDIALSSWLLSTMSPHILSNFVGAESTAKIRSIVVEFFSSRSTTTVMSLHFKLWKIRKGDLSMQMYISKVKEICDALASCGSLVSKVEHIATILGGLPSEYKPFVAVVTASWEVISLDNVTTILVDAEAQ</sequence>
<dbReference type="Pfam" id="PF14223">
    <property type="entry name" value="Retrotran_gag_2"/>
    <property type="match status" value="1"/>
</dbReference>
<gene>
    <name evidence="1" type="ORF">HRI_003903600</name>
</gene>
<comment type="caution">
    <text evidence="1">The sequence shown here is derived from an EMBL/GenBank/DDBJ whole genome shotgun (WGS) entry which is preliminary data.</text>
</comment>
<keyword evidence="2" id="KW-1185">Reference proteome</keyword>
<dbReference type="PANTHER" id="PTHR47481:SF30">
    <property type="entry name" value="CCHC-TYPE DOMAIN-CONTAINING PROTEIN"/>
    <property type="match status" value="1"/>
</dbReference>
<evidence type="ECO:0000313" key="1">
    <source>
        <dbReference type="EMBL" id="GMJ02344.1"/>
    </source>
</evidence>
<name>A0A9W7IW21_HIBTR</name>
<dbReference type="AlphaFoldDB" id="A0A9W7IW21"/>
<dbReference type="EMBL" id="BSYR01000036">
    <property type="protein sequence ID" value="GMJ02344.1"/>
    <property type="molecule type" value="Genomic_DNA"/>
</dbReference>
<dbReference type="OrthoDB" id="1845088at2759"/>
<reference evidence="1" key="1">
    <citation type="submission" date="2023-05" db="EMBL/GenBank/DDBJ databases">
        <title>Genome and transcriptome analyses reveal genes involved in the formation of fine ridges on petal epidermal cells in Hibiscus trionum.</title>
        <authorList>
            <person name="Koshimizu S."/>
            <person name="Masuda S."/>
            <person name="Ishii T."/>
            <person name="Shirasu K."/>
            <person name="Hoshino A."/>
            <person name="Arita M."/>
        </authorList>
    </citation>
    <scope>NUCLEOTIDE SEQUENCE</scope>
    <source>
        <strain evidence="1">Hamamatsu line</strain>
    </source>
</reference>
<dbReference type="Proteomes" id="UP001165190">
    <property type="component" value="Unassembled WGS sequence"/>
</dbReference>
<evidence type="ECO:0000313" key="2">
    <source>
        <dbReference type="Proteomes" id="UP001165190"/>
    </source>
</evidence>
<protein>
    <submittedName>
        <fullName evidence="1">Uncharacterized protein</fullName>
    </submittedName>
</protein>
<accession>A0A9W7IW21</accession>
<organism evidence="1 2">
    <name type="scientific">Hibiscus trionum</name>
    <name type="common">Flower of an hour</name>
    <dbReference type="NCBI Taxonomy" id="183268"/>
    <lineage>
        <taxon>Eukaryota</taxon>
        <taxon>Viridiplantae</taxon>
        <taxon>Streptophyta</taxon>
        <taxon>Embryophyta</taxon>
        <taxon>Tracheophyta</taxon>
        <taxon>Spermatophyta</taxon>
        <taxon>Magnoliopsida</taxon>
        <taxon>eudicotyledons</taxon>
        <taxon>Gunneridae</taxon>
        <taxon>Pentapetalae</taxon>
        <taxon>rosids</taxon>
        <taxon>malvids</taxon>
        <taxon>Malvales</taxon>
        <taxon>Malvaceae</taxon>
        <taxon>Malvoideae</taxon>
        <taxon>Hibiscus</taxon>
    </lineage>
</organism>
<proteinExistence type="predicted"/>
<dbReference type="PANTHER" id="PTHR47481">
    <property type="match status" value="1"/>
</dbReference>